<evidence type="ECO:0000259" key="1">
    <source>
        <dbReference type="Pfam" id="PF13449"/>
    </source>
</evidence>
<name>A0A840HVU1_9SPHN</name>
<accession>A0A840HVU1</accession>
<evidence type="ECO:0000313" key="2">
    <source>
        <dbReference type="EMBL" id="MBB4641596.1"/>
    </source>
</evidence>
<dbReference type="RefSeq" id="WP_184475394.1">
    <property type="nucleotide sequence ID" value="NZ_JACHOV010000006.1"/>
</dbReference>
<proteinExistence type="predicted"/>
<comment type="caution">
    <text evidence="2">The sequence shown here is derived from an EMBL/GenBank/DDBJ whole genome shotgun (WGS) entry which is preliminary data.</text>
</comment>
<reference evidence="2 3" key="1">
    <citation type="submission" date="2020-08" db="EMBL/GenBank/DDBJ databases">
        <title>Genomic Encyclopedia of Type Strains, Phase IV (KMG-IV): sequencing the most valuable type-strain genomes for metagenomic binning, comparative biology and taxonomic classification.</title>
        <authorList>
            <person name="Goeker M."/>
        </authorList>
    </citation>
    <scope>NUCLEOTIDE SEQUENCE [LARGE SCALE GENOMIC DNA]</scope>
    <source>
        <strain evidence="2 3">DSM 7465</strain>
    </source>
</reference>
<organism evidence="2 3">
    <name type="scientific">Rhizorhapis suberifaciens</name>
    <name type="common">corky root of lettuce</name>
    <dbReference type="NCBI Taxonomy" id="13656"/>
    <lineage>
        <taxon>Bacteria</taxon>
        <taxon>Pseudomonadati</taxon>
        <taxon>Pseudomonadota</taxon>
        <taxon>Alphaproteobacteria</taxon>
        <taxon>Sphingomonadales</taxon>
        <taxon>Sphingomonadaceae</taxon>
        <taxon>Rhizorhapis</taxon>
    </lineage>
</organism>
<feature type="domain" description="Phytase-like" evidence="1">
    <location>
        <begin position="67"/>
        <end position="311"/>
    </location>
</feature>
<dbReference type="Pfam" id="PF13449">
    <property type="entry name" value="Phytase-like"/>
    <property type="match status" value="1"/>
</dbReference>
<dbReference type="InterPro" id="IPR014567">
    <property type="entry name" value="UCP031900"/>
</dbReference>
<dbReference type="EMBL" id="JACHOV010000006">
    <property type="protein sequence ID" value="MBB4641596.1"/>
    <property type="molecule type" value="Genomic_DNA"/>
</dbReference>
<evidence type="ECO:0000313" key="3">
    <source>
        <dbReference type="Proteomes" id="UP000575068"/>
    </source>
</evidence>
<keyword evidence="3" id="KW-1185">Reference proteome</keyword>
<dbReference type="SUPFAM" id="SSF75011">
    <property type="entry name" value="3-carboxy-cis,cis-mucoante lactonizing enzyme"/>
    <property type="match status" value="1"/>
</dbReference>
<gene>
    <name evidence="2" type="ORF">HNQ99_001905</name>
</gene>
<sequence length="328" mass="36859">MFRLMLILFVAVILLPAPKSSKEIRTVPGALLISAKPVPLNTSDPQQREIGRLEYLEGWELKSDHPSFGGLSAMVLRPDGRIIALNDSGDLFGLRLPHENEGIREFIAPLPIRPEERNWPKWKWDSEGLMYDPESNRYWVTFELIHRICRYSPAFARVEECQEPKAMRDWPSTAGAEAAVRLPDGRFLIFAEGAYGPKGSTEILLFSSDPAAPGPAPVRLGYQPPQGYRITDAAWLEPGKLLTLNRRVTIFDGFTTKLAMVDIDDLSSGKLLQAQEIATLRPPLLADNFEGLAVSSEGKRHIVWMASDDNHQFFQRTLLLKFSLKPPE</sequence>
<dbReference type="AlphaFoldDB" id="A0A840HVU1"/>
<dbReference type="Proteomes" id="UP000575068">
    <property type="component" value="Unassembled WGS sequence"/>
</dbReference>
<dbReference type="PIRSF" id="PIRSF031900">
    <property type="entry name" value="UCP031900"/>
    <property type="match status" value="1"/>
</dbReference>
<dbReference type="InterPro" id="IPR027372">
    <property type="entry name" value="Phytase-like_dom"/>
</dbReference>
<protein>
    <recommendedName>
        <fullName evidence="1">Phytase-like domain-containing protein</fullName>
    </recommendedName>
</protein>